<dbReference type="RefSeq" id="WP_200246311.1">
    <property type="nucleotide sequence ID" value="NZ_JAENHK010000010.1"/>
</dbReference>
<keyword evidence="2" id="KW-1185">Reference proteome</keyword>
<evidence type="ECO:0000313" key="1">
    <source>
        <dbReference type="EMBL" id="MBK1896664.1"/>
    </source>
</evidence>
<name>A0ABS1FW56_9FLAO</name>
<proteinExistence type="predicted"/>
<gene>
    <name evidence="1" type="ORF">JHL15_12930</name>
</gene>
<evidence type="ECO:0000313" key="2">
    <source>
        <dbReference type="Proteomes" id="UP000628669"/>
    </source>
</evidence>
<comment type="caution">
    <text evidence="1">The sequence shown here is derived from an EMBL/GenBank/DDBJ whole genome shotgun (WGS) entry which is preliminary data.</text>
</comment>
<reference evidence="2" key="1">
    <citation type="submission" date="2021-01" db="EMBL/GenBank/DDBJ databases">
        <title>Genome public.</title>
        <authorList>
            <person name="Liu C."/>
            <person name="Sun Q."/>
        </authorList>
    </citation>
    <scope>NUCLEOTIDE SEQUENCE [LARGE SCALE GENOMIC DNA]</scope>
    <source>
        <strain evidence="2">YIM B02567</strain>
    </source>
</reference>
<sequence length="52" mass="6021">MNKTSSQSYLHTLMTTGSIQNEYGADTCLSQHDLTLQYMCFDFMMCHMMMKA</sequence>
<dbReference type="Proteomes" id="UP000628669">
    <property type="component" value="Unassembled WGS sequence"/>
</dbReference>
<accession>A0ABS1FW56</accession>
<protein>
    <submittedName>
        <fullName evidence="1">Uncharacterized protein</fullName>
    </submittedName>
</protein>
<organism evidence="1 2">
    <name type="scientific">Chryseobacterium paridis</name>
    <dbReference type="NCBI Taxonomy" id="2800328"/>
    <lineage>
        <taxon>Bacteria</taxon>
        <taxon>Pseudomonadati</taxon>
        <taxon>Bacteroidota</taxon>
        <taxon>Flavobacteriia</taxon>
        <taxon>Flavobacteriales</taxon>
        <taxon>Weeksellaceae</taxon>
        <taxon>Chryseobacterium group</taxon>
        <taxon>Chryseobacterium</taxon>
    </lineage>
</organism>
<dbReference type="EMBL" id="JAENHK010000010">
    <property type="protein sequence ID" value="MBK1896664.1"/>
    <property type="molecule type" value="Genomic_DNA"/>
</dbReference>